<dbReference type="InterPro" id="IPR036866">
    <property type="entry name" value="RibonucZ/Hydroxyglut_hydro"/>
</dbReference>
<proteinExistence type="inferred from homology"/>
<comment type="catalytic activity">
    <reaction evidence="8">
        <text>Endonucleolytic cleavage of RNA, removing extra 3' nucleotides from tRNA precursor, generating 3' termini of tRNAs. A 3'-hydroxy group is left at the tRNA terminus and a 5'-phosphoryl group is left at the trailer molecule.</text>
        <dbReference type="EC" id="3.1.26.11"/>
    </reaction>
</comment>
<keyword evidence="4 8" id="KW-0479">Metal-binding</keyword>
<evidence type="ECO:0000256" key="5">
    <source>
        <dbReference type="ARBA" id="ARBA00022759"/>
    </source>
</evidence>
<evidence type="ECO:0000256" key="4">
    <source>
        <dbReference type="ARBA" id="ARBA00022723"/>
    </source>
</evidence>
<feature type="binding site" evidence="8">
    <location>
        <position position="214"/>
    </location>
    <ligand>
        <name>Zn(2+)</name>
        <dbReference type="ChEBI" id="CHEBI:29105"/>
        <label>1</label>
        <note>catalytic</note>
    </ligand>
</feature>
<comment type="cofactor">
    <cofactor evidence="8">
        <name>Zn(2+)</name>
        <dbReference type="ChEBI" id="CHEBI:29105"/>
    </cofactor>
    <text evidence="8">Binds 2 Zn(2+) ions.</text>
</comment>
<name>A0ABV4D0Y4_9BACT</name>
<dbReference type="Proteomes" id="UP001565200">
    <property type="component" value="Unassembled WGS sequence"/>
</dbReference>
<feature type="active site" description="Proton acceptor" evidence="8">
    <location>
        <position position="67"/>
    </location>
</feature>
<dbReference type="Gene3D" id="3.60.15.10">
    <property type="entry name" value="Ribonuclease Z/Hydroxyacylglutathione hydrolase-like"/>
    <property type="match status" value="1"/>
</dbReference>
<accession>A0ABV4D0Y4</accession>
<keyword evidence="2 8" id="KW-0819">tRNA processing</keyword>
<keyword evidence="5 8" id="KW-0255">Endonuclease</keyword>
<evidence type="ECO:0000313" key="10">
    <source>
        <dbReference type="Proteomes" id="UP001565200"/>
    </source>
</evidence>
<comment type="caution">
    <text evidence="9">The sequence shown here is derived from an EMBL/GenBank/DDBJ whole genome shotgun (WGS) entry which is preliminary data.</text>
</comment>
<evidence type="ECO:0000256" key="1">
    <source>
        <dbReference type="ARBA" id="ARBA00011738"/>
    </source>
</evidence>
<evidence type="ECO:0000256" key="6">
    <source>
        <dbReference type="ARBA" id="ARBA00022801"/>
    </source>
</evidence>
<reference evidence="9 10" key="1">
    <citation type="submission" date="2024-03" db="EMBL/GenBank/DDBJ databases">
        <title>Mouse gut bacterial collection (mGBC) of GemPharmatech.</title>
        <authorList>
            <person name="He Y."/>
            <person name="Dong L."/>
            <person name="Wu D."/>
            <person name="Gao X."/>
            <person name="Lin Z."/>
        </authorList>
    </citation>
    <scope>NUCLEOTIDE SEQUENCE [LARGE SCALE GENOMIC DNA]</scope>
    <source>
        <strain evidence="9 10">54-13</strain>
    </source>
</reference>
<feature type="binding site" evidence="8">
    <location>
        <position position="65"/>
    </location>
    <ligand>
        <name>Zn(2+)</name>
        <dbReference type="ChEBI" id="CHEBI:29105"/>
        <label>1</label>
        <note>catalytic</note>
    </ligand>
</feature>
<dbReference type="EMBL" id="JBCLPP010000034">
    <property type="protein sequence ID" value="MEY8246140.1"/>
    <property type="molecule type" value="Genomic_DNA"/>
</dbReference>
<evidence type="ECO:0000256" key="3">
    <source>
        <dbReference type="ARBA" id="ARBA00022722"/>
    </source>
</evidence>
<dbReference type="GO" id="GO:0042781">
    <property type="term" value="F:3'-tRNA processing endoribonuclease activity"/>
    <property type="evidence" value="ECO:0007669"/>
    <property type="project" value="UniProtKB-EC"/>
</dbReference>
<dbReference type="EC" id="3.1.26.11" evidence="8"/>
<dbReference type="CDD" id="cd07717">
    <property type="entry name" value="RNaseZ_ZiPD-like_MBL-fold"/>
    <property type="match status" value="1"/>
</dbReference>
<evidence type="ECO:0000256" key="7">
    <source>
        <dbReference type="ARBA" id="ARBA00022833"/>
    </source>
</evidence>
<dbReference type="PANTHER" id="PTHR46018">
    <property type="entry name" value="ZINC PHOSPHODIESTERASE ELAC PROTEIN 1"/>
    <property type="match status" value="1"/>
</dbReference>
<organism evidence="9 10">
    <name type="scientific">Heminiphilus faecis</name>
    <dbReference type="NCBI Taxonomy" id="2601703"/>
    <lineage>
        <taxon>Bacteria</taxon>
        <taxon>Pseudomonadati</taxon>
        <taxon>Bacteroidota</taxon>
        <taxon>Bacteroidia</taxon>
        <taxon>Bacteroidales</taxon>
        <taxon>Muribaculaceae</taxon>
        <taxon>Heminiphilus</taxon>
    </lineage>
</organism>
<dbReference type="HAMAP" id="MF_01818">
    <property type="entry name" value="RNase_Z_BN"/>
    <property type="match status" value="1"/>
</dbReference>
<feature type="binding site" evidence="8">
    <location>
        <position position="68"/>
    </location>
    <ligand>
        <name>Zn(2+)</name>
        <dbReference type="ChEBI" id="CHEBI:29105"/>
        <label>2</label>
        <note>catalytic</note>
    </ligand>
</feature>
<feature type="binding site" evidence="8">
    <location>
        <position position="214"/>
    </location>
    <ligand>
        <name>Zn(2+)</name>
        <dbReference type="ChEBI" id="CHEBI:29105"/>
        <label>2</label>
        <note>catalytic</note>
    </ligand>
</feature>
<keyword evidence="6 8" id="KW-0378">Hydrolase</keyword>
<comment type="function">
    <text evidence="8">Zinc phosphodiesterase, which displays some tRNA 3'-processing endonuclease activity. Probably involved in tRNA maturation, by removing a 3'-trailer from precursor tRNA.</text>
</comment>
<comment type="subunit">
    <text evidence="1 8">Homodimer.</text>
</comment>
<dbReference type="NCBIfam" id="NF000801">
    <property type="entry name" value="PRK00055.1-3"/>
    <property type="match status" value="1"/>
</dbReference>
<evidence type="ECO:0000256" key="2">
    <source>
        <dbReference type="ARBA" id="ARBA00022694"/>
    </source>
</evidence>
<keyword evidence="3 8" id="KW-0540">Nuclease</keyword>
<dbReference type="InterPro" id="IPR013471">
    <property type="entry name" value="RNase_Z/BN"/>
</dbReference>
<comment type="similarity">
    <text evidence="8">Belongs to the RNase Z family.</text>
</comment>
<dbReference type="PANTHER" id="PTHR46018:SF2">
    <property type="entry name" value="ZINC PHOSPHODIESTERASE ELAC PROTEIN 1"/>
    <property type="match status" value="1"/>
</dbReference>
<feature type="binding site" evidence="8">
    <location>
        <position position="63"/>
    </location>
    <ligand>
        <name>Zn(2+)</name>
        <dbReference type="ChEBI" id="CHEBI:29105"/>
        <label>1</label>
        <note>catalytic</note>
    </ligand>
</feature>
<feature type="binding site" evidence="8">
    <location>
        <position position="144"/>
    </location>
    <ligand>
        <name>Zn(2+)</name>
        <dbReference type="ChEBI" id="CHEBI:29105"/>
        <label>1</label>
        <note>catalytic</note>
    </ligand>
</feature>
<evidence type="ECO:0000313" key="9">
    <source>
        <dbReference type="EMBL" id="MEY8246140.1"/>
    </source>
</evidence>
<sequence length="306" mass="34361">MAQFRINYLGCGSATPTLRHLPSCQVVDFRDNLFMIDCGECAQLSVRRQRLKFTRLNHIFISHLHGDHCLGLPGFISTLALTGKDGGEIVIHTFKEGMEIFRRMLGFFCKEMPFDIRYDIIDPKATSVLIDNDALTVTSFPLYHRIPCCGFMFAEKPKLRHLRGDMVRFHNVPVKEYRAIKEGSPYVTPDGRTIANELLTTPADPSVSYAYCSDTVYDERVAKSVEGVHTLYHEATYTSEYADKAHGRGHSTAAEAARIARLAGARQLVLGHFSKRYTDEAGHLEEAQAIFPDTIIASEGMKLNLL</sequence>
<evidence type="ECO:0000256" key="8">
    <source>
        <dbReference type="HAMAP-Rule" id="MF_01818"/>
    </source>
</evidence>
<dbReference type="SUPFAM" id="SSF56281">
    <property type="entry name" value="Metallo-hydrolase/oxidoreductase"/>
    <property type="match status" value="1"/>
</dbReference>
<gene>
    <name evidence="8" type="primary">rnz</name>
    <name evidence="9" type="ORF">AAK873_11005</name>
</gene>
<protein>
    <recommendedName>
        <fullName evidence="8">Ribonuclease Z</fullName>
        <shortName evidence="8">RNase Z</shortName>
        <ecNumber evidence="8">3.1.26.11</ecNumber>
    </recommendedName>
    <alternativeName>
        <fullName evidence="8">tRNA 3 endonuclease</fullName>
    </alternativeName>
    <alternativeName>
        <fullName evidence="8">tRNase Z</fullName>
    </alternativeName>
</protein>
<dbReference type="Pfam" id="PF23023">
    <property type="entry name" value="Anti-Pycsar_Apyc1"/>
    <property type="match status" value="1"/>
</dbReference>
<feature type="binding site" evidence="8">
    <location>
        <position position="67"/>
    </location>
    <ligand>
        <name>Zn(2+)</name>
        <dbReference type="ChEBI" id="CHEBI:29105"/>
        <label>2</label>
        <note>catalytic</note>
    </ligand>
</feature>
<feature type="binding site" evidence="8">
    <location>
        <position position="272"/>
    </location>
    <ligand>
        <name>Zn(2+)</name>
        <dbReference type="ChEBI" id="CHEBI:29105"/>
        <label>2</label>
        <note>catalytic</note>
    </ligand>
</feature>
<dbReference type="RefSeq" id="WP_121698600.1">
    <property type="nucleotide sequence ID" value="NZ_JBCLPP010000034.1"/>
</dbReference>
<keyword evidence="10" id="KW-1185">Reference proteome</keyword>
<keyword evidence="7 8" id="KW-0862">Zinc</keyword>